<evidence type="ECO:0000259" key="7">
    <source>
        <dbReference type="PROSITE" id="PS50111"/>
    </source>
</evidence>
<dbReference type="Proteomes" id="UP001204621">
    <property type="component" value="Unassembled WGS sequence"/>
</dbReference>
<evidence type="ECO:0000256" key="4">
    <source>
        <dbReference type="SAM" id="Coils"/>
    </source>
</evidence>
<comment type="caution">
    <text evidence="9">The sequence shown here is derived from an EMBL/GenBank/DDBJ whole genome shotgun (WGS) entry which is preliminary data.</text>
</comment>
<dbReference type="Pfam" id="PF00015">
    <property type="entry name" value="MCPsignal"/>
    <property type="match status" value="1"/>
</dbReference>
<feature type="transmembrane region" description="Helical" evidence="6">
    <location>
        <begin position="12"/>
        <end position="34"/>
    </location>
</feature>
<feature type="domain" description="HAMP" evidence="8">
    <location>
        <begin position="212"/>
        <end position="264"/>
    </location>
</feature>
<feature type="transmembrane region" description="Helical" evidence="6">
    <location>
        <begin position="191"/>
        <end position="210"/>
    </location>
</feature>
<gene>
    <name evidence="9" type="ORF">NX778_23380</name>
</gene>
<evidence type="ECO:0000256" key="6">
    <source>
        <dbReference type="SAM" id="Phobius"/>
    </source>
</evidence>
<dbReference type="PROSITE" id="PS50111">
    <property type="entry name" value="CHEMOTAXIS_TRANSDUC_2"/>
    <property type="match status" value="1"/>
</dbReference>
<keyword evidence="6" id="KW-1133">Transmembrane helix</keyword>
<feature type="compositionally biased region" description="Polar residues" evidence="5">
    <location>
        <begin position="285"/>
        <end position="302"/>
    </location>
</feature>
<evidence type="ECO:0000256" key="2">
    <source>
        <dbReference type="ARBA" id="ARBA00029447"/>
    </source>
</evidence>
<keyword evidence="10" id="KW-1185">Reference proteome</keyword>
<dbReference type="EMBL" id="JANUGU010000012">
    <property type="protein sequence ID" value="MCS0661022.1"/>
    <property type="molecule type" value="Genomic_DNA"/>
</dbReference>
<feature type="coiled-coil region" evidence="4">
    <location>
        <begin position="469"/>
        <end position="507"/>
    </location>
</feature>
<comment type="similarity">
    <text evidence="2">Belongs to the methyl-accepting chemotaxis (MCP) protein family.</text>
</comment>
<dbReference type="InterPro" id="IPR004089">
    <property type="entry name" value="MCPsignal_dom"/>
</dbReference>
<proteinExistence type="inferred from homology"/>
<keyword evidence="1" id="KW-0488">Methylation</keyword>
<feature type="region of interest" description="Disordered" evidence="5">
    <location>
        <begin position="280"/>
        <end position="302"/>
    </location>
</feature>
<dbReference type="CDD" id="cd19411">
    <property type="entry name" value="MCP2201-like_sensor"/>
    <property type="match status" value="1"/>
</dbReference>
<reference evidence="9 10" key="1">
    <citation type="submission" date="2022-08" db="EMBL/GenBank/DDBJ databases">
        <title>Reclassification of Massilia species as members of the genera Telluria, Duganella, Pseudoduganella, Mokoshia gen. nov. and Zemynaea gen. nov. using orthogonal and non-orthogonal genome-based approaches.</title>
        <authorList>
            <person name="Bowman J.P."/>
        </authorList>
    </citation>
    <scope>NUCLEOTIDE SEQUENCE [LARGE SCALE GENOMIC DNA]</scope>
    <source>
        <strain evidence="9 10">JCM 31606</strain>
    </source>
</reference>
<dbReference type="SMART" id="SM00304">
    <property type="entry name" value="HAMP"/>
    <property type="match status" value="1"/>
</dbReference>
<sequence>MNIQNLRIGTRLGMAFGAVLVLTFVLMALALVRLQHVRDAGTQMDVAKRKNELAALWLAGNQVNDALTEARLRAATLDDAHAIDTAMTTRGALNNKARDELAALLARDDAKTLLASVDERRAAYRDVRQKLFDARDAGQDMDQLKAEISSKLRPAMAAYDDGVVKMAALQSRIFDETKAGMENTVAATAKLLVAVGSAALVLGALLAWSLTRSITAPLRAAVEVARTVAEGDLTRRIEVRSKDETGQLMAALQAMTANLNRIVAGVRAGSETISTGSAEIAAGNQDLSSRTEQQASSLEETASSMEELTGTVQHNAENARVGNQLAASASQTAQRGGEVVSQVVATMDQINASSRKIVDIISVIDGIAFQTNILALNAAVEAARAGEQGRGFAVVASEVRSLAQRSAAAAKEIKQLIDDSVATVDAGSRLVNEAGMTMADVVDSVKRVTDIMSEIASASREQSDGIEQVNQAISQMDTVTQQNAALVEEAAAAAASMQDQAASLAEAVSIFRLDGRAVASLAAPARVKAPLRVRPALAGAGAEF</sequence>
<dbReference type="PANTHER" id="PTHR43531">
    <property type="entry name" value="PROTEIN ICFG"/>
    <property type="match status" value="1"/>
</dbReference>
<dbReference type="SMART" id="SM00283">
    <property type="entry name" value="MA"/>
    <property type="match status" value="1"/>
</dbReference>
<dbReference type="CDD" id="cd06225">
    <property type="entry name" value="HAMP"/>
    <property type="match status" value="1"/>
</dbReference>
<organism evidence="9 10">
    <name type="scientific">Massilia terrae</name>
    <dbReference type="NCBI Taxonomy" id="1811224"/>
    <lineage>
        <taxon>Bacteria</taxon>
        <taxon>Pseudomonadati</taxon>
        <taxon>Pseudomonadota</taxon>
        <taxon>Betaproteobacteria</taxon>
        <taxon>Burkholderiales</taxon>
        <taxon>Oxalobacteraceae</taxon>
        <taxon>Telluria group</taxon>
        <taxon>Massilia</taxon>
    </lineage>
</organism>
<dbReference type="InterPro" id="IPR024478">
    <property type="entry name" value="HlyB_4HB_MCP"/>
</dbReference>
<keyword evidence="6" id="KW-0812">Transmembrane</keyword>
<dbReference type="RefSeq" id="WP_258814220.1">
    <property type="nucleotide sequence ID" value="NZ_JANUGU010000012.1"/>
</dbReference>
<evidence type="ECO:0000256" key="5">
    <source>
        <dbReference type="SAM" id="MobiDB-lite"/>
    </source>
</evidence>
<feature type="domain" description="Methyl-accepting transducer" evidence="7">
    <location>
        <begin position="269"/>
        <end position="498"/>
    </location>
</feature>
<name>A0ABT2D479_9BURK</name>
<dbReference type="PANTHER" id="PTHR43531:SF14">
    <property type="entry name" value="METHYL-ACCEPTING CHEMOTAXIS PROTEIN I-RELATED"/>
    <property type="match status" value="1"/>
</dbReference>
<dbReference type="InterPro" id="IPR004090">
    <property type="entry name" value="Chemotax_Me-accpt_rcpt"/>
</dbReference>
<dbReference type="InterPro" id="IPR047347">
    <property type="entry name" value="YvaQ-like_sensor"/>
</dbReference>
<dbReference type="PRINTS" id="PR00260">
    <property type="entry name" value="CHEMTRNSDUCR"/>
</dbReference>
<keyword evidence="4" id="KW-0175">Coiled coil</keyword>
<keyword evidence="6" id="KW-0472">Membrane</keyword>
<evidence type="ECO:0000313" key="9">
    <source>
        <dbReference type="EMBL" id="MCS0661022.1"/>
    </source>
</evidence>
<dbReference type="Pfam" id="PF00672">
    <property type="entry name" value="HAMP"/>
    <property type="match status" value="1"/>
</dbReference>
<dbReference type="CDD" id="cd11386">
    <property type="entry name" value="MCP_signal"/>
    <property type="match status" value="1"/>
</dbReference>
<dbReference type="SUPFAM" id="SSF58104">
    <property type="entry name" value="Methyl-accepting chemotaxis protein (MCP) signaling domain"/>
    <property type="match status" value="1"/>
</dbReference>
<evidence type="ECO:0000259" key="8">
    <source>
        <dbReference type="PROSITE" id="PS50885"/>
    </source>
</evidence>
<protein>
    <submittedName>
        <fullName evidence="9">Methyl-accepting chemotaxis protein</fullName>
    </submittedName>
</protein>
<dbReference type="InterPro" id="IPR051310">
    <property type="entry name" value="MCP_chemotaxis"/>
</dbReference>
<keyword evidence="3" id="KW-0807">Transducer</keyword>
<evidence type="ECO:0000256" key="1">
    <source>
        <dbReference type="ARBA" id="ARBA00022481"/>
    </source>
</evidence>
<evidence type="ECO:0000256" key="3">
    <source>
        <dbReference type="PROSITE-ProRule" id="PRU00284"/>
    </source>
</evidence>
<accession>A0ABT2D479</accession>
<dbReference type="InterPro" id="IPR003660">
    <property type="entry name" value="HAMP_dom"/>
</dbReference>
<evidence type="ECO:0000313" key="10">
    <source>
        <dbReference type="Proteomes" id="UP001204621"/>
    </source>
</evidence>
<dbReference type="PROSITE" id="PS50885">
    <property type="entry name" value="HAMP"/>
    <property type="match status" value="1"/>
</dbReference>
<dbReference type="Gene3D" id="1.10.287.950">
    <property type="entry name" value="Methyl-accepting chemotaxis protein"/>
    <property type="match status" value="1"/>
</dbReference>
<dbReference type="Pfam" id="PF12729">
    <property type="entry name" value="4HB_MCP_1"/>
    <property type="match status" value="1"/>
</dbReference>